<protein>
    <recommendedName>
        <fullName evidence="2">Fibronectin type-III domain-containing protein</fullName>
    </recommendedName>
</protein>
<feature type="non-terminal residue" evidence="3">
    <location>
        <position position="3454"/>
    </location>
</feature>
<reference evidence="3 4" key="1">
    <citation type="submission" date="2018-09" db="EMBL/GenBank/DDBJ databases">
        <title>Genomic investigation of the strawberry pathogen Phytophthora fragariae indicates pathogenicity is determined by transcriptional variation in three key races.</title>
        <authorList>
            <person name="Adams T.M."/>
            <person name="Armitage A.D."/>
            <person name="Sobczyk M.K."/>
            <person name="Bates H.J."/>
            <person name="Dunwell J.M."/>
            <person name="Nellist C.F."/>
            <person name="Harrison R.J."/>
        </authorList>
    </citation>
    <scope>NUCLEOTIDE SEQUENCE [LARGE SCALE GENOMIC DNA]</scope>
    <source>
        <strain evidence="3 4">NOV-77</strain>
    </source>
</reference>
<dbReference type="PROSITE" id="PS50853">
    <property type="entry name" value="FN3"/>
    <property type="match status" value="3"/>
</dbReference>
<dbReference type="InterPro" id="IPR013783">
    <property type="entry name" value="Ig-like_fold"/>
</dbReference>
<evidence type="ECO:0000313" key="3">
    <source>
        <dbReference type="EMBL" id="KAE9301986.1"/>
    </source>
</evidence>
<accession>A0A6G0QT81</accession>
<name>A0A6G0QT81_9STRA</name>
<organism evidence="3 4">
    <name type="scientific">Phytophthora fragariae</name>
    <dbReference type="NCBI Taxonomy" id="53985"/>
    <lineage>
        <taxon>Eukaryota</taxon>
        <taxon>Sar</taxon>
        <taxon>Stramenopiles</taxon>
        <taxon>Oomycota</taxon>
        <taxon>Peronosporomycetes</taxon>
        <taxon>Peronosporales</taxon>
        <taxon>Peronosporaceae</taxon>
        <taxon>Phytophthora</taxon>
    </lineage>
</organism>
<keyword evidence="1" id="KW-0677">Repeat</keyword>
<gene>
    <name evidence="3" type="ORF">PF008_g22598</name>
</gene>
<feature type="non-terminal residue" evidence="3">
    <location>
        <position position="1"/>
    </location>
</feature>
<dbReference type="Proteomes" id="UP000486351">
    <property type="component" value="Unassembled WGS sequence"/>
</dbReference>
<dbReference type="EMBL" id="QXFY01002161">
    <property type="protein sequence ID" value="KAE9301986.1"/>
    <property type="molecule type" value="Genomic_DNA"/>
</dbReference>
<dbReference type="PANTHER" id="PTHR13817">
    <property type="entry name" value="TITIN"/>
    <property type="match status" value="1"/>
</dbReference>
<proteinExistence type="predicted"/>
<evidence type="ECO:0000256" key="1">
    <source>
        <dbReference type="ARBA" id="ARBA00022737"/>
    </source>
</evidence>
<feature type="domain" description="Fibronectin type-III" evidence="2">
    <location>
        <begin position="628"/>
        <end position="734"/>
    </location>
</feature>
<dbReference type="Gene3D" id="2.60.40.10">
    <property type="entry name" value="Immunoglobulins"/>
    <property type="match status" value="4"/>
</dbReference>
<sequence length="3454" mass="363789">TCSQPPPPQSVTASVVDGTTLQVDWSASAVNGDACSVDKYKIEWYRAEGTQEQQTITTSAGKGLPEIQRLVNFADAQSLSGYFKLSFGGEVTENIRWDAPAIGLNSVKDRLERLSTVGTVGTVGVSKQESTRVVGGFLVTSTGTTVTSTVAYANLAANDKIWIAGNQRSIVTLATPTTFTIDTALEVTVPVPVFKSAFGYEWKITFLAGHVGPQELIQVSPSDSWAGTNPGVVVDSIQKGLQPISGTFRVTFASGGLSDTTPPLAHNVSAAALQTALEGLVTIGAVGVTRSVNGYGYNWVVTFLSEFKSDISLLSVDGTELQGPGARILAAPTLAGVQPPYYCERNGVVGIAAEVGVPGQLRYVIRGLKTGQKYGIRVRAHNNEGYGYAASISPSFQIPRSTPSAPLGVELLALSSRLLKLRWRDPVSDGGTIITSYQVQWDTSANFTSLTSGNLQVGPTDVAPFYFNIPVASATKYFVRVFAVNEQGDGDFGIPSPSGIIPSDQTPDRPEAATATVLSGFAILVEWKVSSTEKSYFGGDGGLPITQYMIEWDRSQGFDSPPAFGLVDGTKRLYIIGGDDAFTGVRSDMLIAGLTYSIRVTAFNAKGAGVPQPTTPSSVTVADQPPSAPQNLKLSFVSADSLQADWTNPLYDGGSSLKSYQIEWDEQDDFSSGQSSSATIPIIREMQSITLQNDVVNEEQFVDATVKVTNEEQVVRTTFTGVDEIQVIKTTNQAVVDEVQFVQTSATDRNEVQELRLDGDDVDEIQAIRTTVPEALEVQTLQVGVARVYEVQTISLTLPGAFADPAHTIAGTIFFSFDSSICTHCVKKMYQRTGNLITSLQTTSGGESIVETALEGLANIDAVTVTRTQNTVGPDLTYVYSVTFTGLTVAGNVPSLGIDAAVTVSGASVSGLPTQATQATVGSELAYSAAALFTVTYTCESYSDPNAITTFSTPCTPSANAVICAACVTAFDGTKFTISQDLSAVAYVATGAKLIAGVCSFEAGTVTPTTGVSTTITVAANDVGAYCSQFLGQTLALYKAPQMSRDIPFKTTATTISSGSVVEGLLTGAIDSVTVARSELVTATFVGSLYTVTIRKRSGTVPLLKCVATTPATCTVARTVVGSMITGTFKVGLVSQADETLVSPTPQYTADIPWDASETVMKSSLEAVTQNLKQVFGTVNVKRTVYAPTGNKWSGGFTWQITFTSRGWNIPMMISRIADPTTNVKTLKSSHSSTIDIPSADIEDATHPLDPFANSRDGNQVMGTLMLKFKDVASTLPCLIGTQTSLATLDTRVRDSVLETFIQTNLKIPTIQIMRSAATQARGFTWTITFSDPTTAGDVGLLQIVSSTLTGQSVRTGVYETVKGNQLGGSFQLSFNGETTAPIPFGAEASDMETELNKLGTILPSSVIVSRGPPTSDQVLGYTWYITFHSSVWEDPTSDHSKGIDGNWKSTSRAKWSDVWESGYSKAWGRHVGHPPLITCITDGLTTSALDGSQSCVANVTTKGVGPIRGTFAVSLDTTVAVAAHMAVSSAVTSGDIAHNAWATKEQSGNTGTSVEEILESMANVGDVAVSRGDVDTTNGCYEWTVTFLRDASDATHPCEQLEESAGSQLCNAPGNVPQMGTVGTSLSGSTSTATVRTVLDGTILRGDFTDFRVEGDAGTAQTNAVTVTCPNTAPCTVTSLTLEAGGTLELLPQDRFTVGSFTSCIFQVASVVAQTINVGSTTCTGMNTGANTHLGISMLLPWNADENLVERVLEAAATTTGRKVIVQRTVHGKYGEMSWRIRFISNPSFTPPGAGNLPDITTTFAAEAGSNNYDVTVTQVTPGSDGLSGSFLLDFKSSSFGPREISFDEDPDRLQRKLNEMDTIGRVTVKRFKYPSTATGCDDSTCSGGWGDQPVQNPGTRGGYRWRIRFMQATGDYNGYTFPPGSGNVASLSVSRSSTLLGTGVSVDVYTNVPGSSPTTGIFSLNTTENQTPSLPYSASAEAIELGIEAMDLFGQVDVTRSYLLTQKVPGATATLTQDGVTATITGVDDIRQFIAPTDIIRFGSSSASNLLGTNGDAPFTGIIDTSRVNVAAQSPIVIAANPQSTAVLFPGMQLRIDGLVYKVQRTGHEVQTITTTVPVGSWLGSQDVDYYALKFTRAGTTYGPTTCFAVNTPAATLQAKIQLMLQIQTEDVLVSRSGPVSDGTTKGYVYSVYFVGDSVTGDVAKLQAPKLQSCTGYLNAAASVDVVTHGGKLPHQRIMLATDYGQVVDSTGYYKITFNNQDSGCMKWGAPASDMESELENTLNTGDVIVTRSGNGTSQTEIQRIRMTANAEVTGTNGLFQVQFTLNGQTSATSCLPYGILAEDLEAALNGLSNVGVVNNIDHINVTRVGDGQEAWGYGYEYFIHFQGPISGGFSLVLGDVPQLEIGNVGAGACASGAVARIYPAIIVETVQQGYPGFTYDIFFLDYKAAPVVSLVALKNGDNDKVCLTGWKPSGGSVRKVSAEMVELGGCSEVQILTVADSTVTGSYKITYGAQASSCLRFTATETTVAGALVTLTSSTTGDILVSRDTDYLQSPNGYIYRITFVGELVTGNLPLIGVVQASDTACANTVATSNLVVSRAVAGGALTGDFALTSVYDGENPNTPHVAYGVSQQFSVMDEQFEIQQLILWNPSNNIAAGAKYKLTLLGTDTNLIPWDASESALQSELISTVQRALGITVVVDASDIIVTRRTNADAAPHGFVYTIYFSGSTVAGNVGAIHVVAAVAPNIGATNVLISTVRNGVGGVSALTASSIPLALPDAPTTASPYLSSSEQQQLEVYKVNGFLWTIKFKSSLGNVPKLGNQTSALSGGTMAIQDDFVQGSASNSYVIRNLLAGINYYAHVAAWTDVGVGAFTPSTSAIPSTAANGVQNIASGYALYQREVQEVRLAASHITEIQEITTQAASIPEVQTLQTSVLPASCPGGSCIRGRLAFRVPTVQTVRIWATAPITQGTYTLLFQRNVANGNTGTFSPLGTKTAAIPFNADAAAVTTALISVANSAVTAADIVVTRDGDGTVDFQYGFTFQITFVGNNVAGETLPIVCGDNSMAGTVGILGYCDVSMNTDTAMGTDTAVQQVIVKASKPLAVGSYQLHFTYLGAEKLSGCIPFDASADAMDAALEVMPNIDSVFVTREDYMDNAVSGFLYTIFFHGNGVYGDTPLLEWQNTVCTAFQTQAQNALTSVGVNGQVLISMLDYGGFNAANTFVEATSATVDQLTTDLNRLPVFGNVLVSQSLADEQGGYIWTVAFDDSEGNLPQFICAVDSTFAAVTNAGCTTDTLTDGNVLSGSFLIEASSPIPFTADAATIKSTLEAKALVGTVQVKRSAPSPQQGYTWTITFLDYKGDVPTLLVTSSLVGTGSQISVQEVRKGNALGGNFTLAYSGSVTDPIDYDAPAMAAAVNPDGSSLQEKLEALDVVGRVSVQRSGPDTEGGFSW</sequence>
<feature type="domain" description="Fibronectin type-III" evidence="2">
    <location>
        <begin position="405"/>
        <end position="504"/>
    </location>
</feature>
<feature type="domain" description="Fibronectin type-III" evidence="2">
    <location>
        <begin position="509"/>
        <end position="624"/>
    </location>
</feature>
<dbReference type="InterPro" id="IPR003961">
    <property type="entry name" value="FN3_dom"/>
</dbReference>
<dbReference type="PANTHER" id="PTHR13817:SF73">
    <property type="entry name" value="FIBRONECTIN TYPE-III DOMAIN-CONTAINING PROTEIN"/>
    <property type="match status" value="1"/>
</dbReference>
<dbReference type="SMART" id="SM00060">
    <property type="entry name" value="FN3"/>
    <property type="match status" value="5"/>
</dbReference>
<evidence type="ECO:0000313" key="4">
    <source>
        <dbReference type="Proteomes" id="UP000486351"/>
    </source>
</evidence>
<dbReference type="SUPFAM" id="SSF49265">
    <property type="entry name" value="Fibronectin type III"/>
    <property type="match status" value="2"/>
</dbReference>
<dbReference type="InterPro" id="IPR036116">
    <property type="entry name" value="FN3_sf"/>
</dbReference>
<dbReference type="CDD" id="cd00063">
    <property type="entry name" value="FN3"/>
    <property type="match status" value="5"/>
</dbReference>
<dbReference type="InterPro" id="IPR050964">
    <property type="entry name" value="Striated_Muscle_Regulatory"/>
</dbReference>
<comment type="caution">
    <text evidence="3">The sequence shown here is derived from an EMBL/GenBank/DDBJ whole genome shotgun (WGS) entry which is preliminary data.</text>
</comment>
<evidence type="ECO:0000259" key="2">
    <source>
        <dbReference type="PROSITE" id="PS50853"/>
    </source>
</evidence>